<dbReference type="Proteomes" id="UP000828390">
    <property type="component" value="Unassembled WGS sequence"/>
</dbReference>
<gene>
    <name evidence="1" type="ORF">DPMN_046591</name>
</gene>
<dbReference type="AlphaFoldDB" id="A0A9D4I2C6"/>
<name>A0A9D4I2C6_DREPO</name>
<organism evidence="1 2">
    <name type="scientific">Dreissena polymorpha</name>
    <name type="common">Zebra mussel</name>
    <name type="synonym">Mytilus polymorpha</name>
    <dbReference type="NCBI Taxonomy" id="45954"/>
    <lineage>
        <taxon>Eukaryota</taxon>
        <taxon>Metazoa</taxon>
        <taxon>Spiralia</taxon>
        <taxon>Lophotrochozoa</taxon>
        <taxon>Mollusca</taxon>
        <taxon>Bivalvia</taxon>
        <taxon>Autobranchia</taxon>
        <taxon>Heteroconchia</taxon>
        <taxon>Euheterodonta</taxon>
        <taxon>Imparidentia</taxon>
        <taxon>Neoheterodontei</taxon>
        <taxon>Myida</taxon>
        <taxon>Dreissenoidea</taxon>
        <taxon>Dreissenidae</taxon>
        <taxon>Dreissena</taxon>
    </lineage>
</organism>
<dbReference type="EMBL" id="JAIWYP010000011">
    <property type="protein sequence ID" value="KAH3739901.1"/>
    <property type="molecule type" value="Genomic_DNA"/>
</dbReference>
<reference evidence="1" key="2">
    <citation type="submission" date="2020-11" db="EMBL/GenBank/DDBJ databases">
        <authorList>
            <person name="McCartney M.A."/>
            <person name="Auch B."/>
            <person name="Kono T."/>
            <person name="Mallez S."/>
            <person name="Becker A."/>
            <person name="Gohl D.M."/>
            <person name="Silverstein K.A.T."/>
            <person name="Koren S."/>
            <person name="Bechman K.B."/>
            <person name="Herman A."/>
            <person name="Abrahante J.E."/>
            <person name="Garbe J."/>
        </authorList>
    </citation>
    <scope>NUCLEOTIDE SEQUENCE</scope>
    <source>
        <strain evidence="1">Duluth1</strain>
        <tissue evidence="1">Whole animal</tissue>
    </source>
</reference>
<sequence length="52" mass="6187">MHNYLCKTVIKGTQEAGRRRGCQRKSWMDNLKWWISFPKDELLSAAHNRPDL</sequence>
<protein>
    <submittedName>
        <fullName evidence="1">Uncharacterized protein</fullName>
    </submittedName>
</protein>
<keyword evidence="2" id="KW-1185">Reference proteome</keyword>
<proteinExistence type="predicted"/>
<comment type="caution">
    <text evidence="1">The sequence shown here is derived from an EMBL/GenBank/DDBJ whole genome shotgun (WGS) entry which is preliminary data.</text>
</comment>
<evidence type="ECO:0000313" key="1">
    <source>
        <dbReference type="EMBL" id="KAH3739901.1"/>
    </source>
</evidence>
<accession>A0A9D4I2C6</accession>
<evidence type="ECO:0000313" key="2">
    <source>
        <dbReference type="Proteomes" id="UP000828390"/>
    </source>
</evidence>
<reference evidence="1" key="1">
    <citation type="journal article" date="2019" name="bioRxiv">
        <title>The Genome of the Zebra Mussel, Dreissena polymorpha: A Resource for Invasive Species Research.</title>
        <authorList>
            <person name="McCartney M.A."/>
            <person name="Auch B."/>
            <person name="Kono T."/>
            <person name="Mallez S."/>
            <person name="Zhang Y."/>
            <person name="Obille A."/>
            <person name="Becker A."/>
            <person name="Abrahante J.E."/>
            <person name="Garbe J."/>
            <person name="Badalamenti J.P."/>
            <person name="Herman A."/>
            <person name="Mangelson H."/>
            <person name="Liachko I."/>
            <person name="Sullivan S."/>
            <person name="Sone E.D."/>
            <person name="Koren S."/>
            <person name="Silverstein K.A.T."/>
            <person name="Beckman K.B."/>
            <person name="Gohl D.M."/>
        </authorList>
    </citation>
    <scope>NUCLEOTIDE SEQUENCE</scope>
    <source>
        <strain evidence="1">Duluth1</strain>
        <tissue evidence="1">Whole animal</tissue>
    </source>
</reference>